<dbReference type="InterPro" id="IPR011962">
    <property type="entry name" value="dCTP_deaminase"/>
</dbReference>
<dbReference type="AlphaFoldDB" id="A0A147JWK2"/>
<proteinExistence type="predicted"/>
<dbReference type="PANTHER" id="PTHR42680">
    <property type="entry name" value="DCTP DEAMINASE"/>
    <property type="match status" value="1"/>
</dbReference>
<dbReference type="SUPFAM" id="SSF51283">
    <property type="entry name" value="dUTPase-like"/>
    <property type="match status" value="1"/>
</dbReference>
<dbReference type="PANTHER" id="PTHR42680:SF2">
    <property type="entry name" value="DCTP DEAMINASE"/>
    <property type="match status" value="1"/>
</dbReference>
<evidence type="ECO:0000256" key="1">
    <source>
        <dbReference type="ARBA" id="ARBA00022801"/>
    </source>
</evidence>
<dbReference type="STRING" id="1776334.APZ16_05690"/>
<keyword evidence="2" id="KW-0546">Nucleotide metabolism</keyword>
<dbReference type="Proteomes" id="UP000074294">
    <property type="component" value="Unassembled WGS sequence"/>
</dbReference>
<accession>A0A147JWK2</accession>
<dbReference type="EMBL" id="LQMQ01000032">
    <property type="protein sequence ID" value="KUO40906.1"/>
    <property type="molecule type" value="Genomic_DNA"/>
</dbReference>
<evidence type="ECO:0000256" key="2">
    <source>
        <dbReference type="ARBA" id="ARBA00023080"/>
    </source>
</evidence>
<organism evidence="3 4">
    <name type="scientific">Hadarchaeum yellowstonense</name>
    <dbReference type="NCBI Taxonomy" id="1776334"/>
    <lineage>
        <taxon>Archaea</taxon>
        <taxon>Methanobacteriati</taxon>
        <taxon>Candidatus Hadarchaeota</taxon>
        <taxon>Candidatus Hadarchaeia</taxon>
        <taxon>Candidatus Hadarchaeales</taxon>
        <taxon>Candidatus Hadarchaeaceae</taxon>
        <taxon>Candidatus Hadarchaeum</taxon>
    </lineage>
</organism>
<protein>
    <submittedName>
        <fullName evidence="3">Uncharacterized protein</fullName>
    </submittedName>
</protein>
<dbReference type="Gene3D" id="2.70.40.10">
    <property type="match status" value="1"/>
</dbReference>
<sequence>MAYIRHEAKEATLRVANKTVRGRFIRLPPHGFVIASTLERVGTKKDIVASIRCRSSLARTGIDIVRGAGWGDVGFDGVWTIEITNHLSVPYYLPVGLRIGQMVFFRTESPPERPYQGKYSGSTEPALPKLYADRDLATLIEIEENP</sequence>
<dbReference type="CDD" id="cd07557">
    <property type="entry name" value="trimeric_dUTPase"/>
    <property type="match status" value="1"/>
</dbReference>
<evidence type="ECO:0000313" key="3">
    <source>
        <dbReference type="EMBL" id="KUO40906.1"/>
    </source>
</evidence>
<comment type="caution">
    <text evidence="3">The sequence shown here is derived from an EMBL/GenBank/DDBJ whole genome shotgun (WGS) entry which is preliminary data.</text>
</comment>
<name>A0A147JWK2_HADYE</name>
<evidence type="ECO:0000313" key="4">
    <source>
        <dbReference type="Proteomes" id="UP000074294"/>
    </source>
</evidence>
<reference evidence="3 4" key="1">
    <citation type="journal article" date="2016" name="Nat. Microbiol.">
        <title>Genomic inference of the metabolism of cosmopolitan subsurface Archaea, Hadesarchaea.</title>
        <authorList>
            <person name="Baker B.J."/>
            <person name="Saw J.H."/>
            <person name="Lind A.E."/>
            <person name="Lazar C.S."/>
            <person name="Hinrichs K.-U."/>
            <person name="Teske A.P."/>
            <person name="Ettema T.J."/>
        </authorList>
    </citation>
    <scope>NUCLEOTIDE SEQUENCE [LARGE SCALE GENOMIC DNA]</scope>
</reference>
<dbReference type="GO" id="GO:0008829">
    <property type="term" value="F:dCTP deaminase activity"/>
    <property type="evidence" value="ECO:0007669"/>
    <property type="project" value="InterPro"/>
</dbReference>
<dbReference type="InterPro" id="IPR033704">
    <property type="entry name" value="dUTPase_trimeric"/>
</dbReference>
<dbReference type="Pfam" id="PF22769">
    <property type="entry name" value="DCD"/>
    <property type="match status" value="1"/>
</dbReference>
<dbReference type="GO" id="GO:0006229">
    <property type="term" value="P:dUTP biosynthetic process"/>
    <property type="evidence" value="ECO:0007669"/>
    <property type="project" value="InterPro"/>
</dbReference>
<dbReference type="InterPro" id="IPR036157">
    <property type="entry name" value="dUTPase-like_sf"/>
</dbReference>
<keyword evidence="1" id="KW-0378">Hydrolase</keyword>
<gene>
    <name evidence="3" type="ORF">APZ16_05690</name>
</gene>
<dbReference type="NCBIfam" id="TIGR02274">
    <property type="entry name" value="dCTP_deam"/>
    <property type="match status" value="1"/>
</dbReference>